<dbReference type="InterPro" id="IPR036412">
    <property type="entry name" value="HAD-like_sf"/>
</dbReference>
<evidence type="ECO:0000256" key="3">
    <source>
        <dbReference type="ARBA" id="ARBA00006344"/>
    </source>
</evidence>
<dbReference type="AlphaFoldDB" id="A0A7R9K683"/>
<organism evidence="16">
    <name type="scientific">Timema genevievae</name>
    <name type="common">Walking stick</name>
    <dbReference type="NCBI Taxonomy" id="629358"/>
    <lineage>
        <taxon>Eukaryota</taxon>
        <taxon>Metazoa</taxon>
        <taxon>Ecdysozoa</taxon>
        <taxon>Arthropoda</taxon>
        <taxon>Hexapoda</taxon>
        <taxon>Insecta</taxon>
        <taxon>Pterygota</taxon>
        <taxon>Neoptera</taxon>
        <taxon>Polyneoptera</taxon>
        <taxon>Phasmatodea</taxon>
        <taxon>Timematodea</taxon>
        <taxon>Timematoidea</taxon>
        <taxon>Timematidae</taxon>
        <taxon>Timema</taxon>
    </lineage>
</organism>
<keyword evidence="12" id="KW-0472">Membrane</keyword>
<feature type="domain" description="FCP1 homology" evidence="15">
    <location>
        <begin position="200"/>
        <end position="343"/>
    </location>
</feature>
<dbReference type="FunFam" id="3.40.50.1000:FF:000019">
    <property type="entry name" value="Mitochondrial import inner membrane translocase subunit TIM50"/>
    <property type="match status" value="1"/>
</dbReference>
<keyword evidence="8 14" id="KW-0809">Transit peptide</keyword>
<dbReference type="EMBL" id="OE844657">
    <property type="protein sequence ID" value="CAD7605882.1"/>
    <property type="molecule type" value="Genomic_DNA"/>
</dbReference>
<reference evidence="16" key="1">
    <citation type="submission" date="2020-11" db="EMBL/GenBank/DDBJ databases">
        <authorList>
            <person name="Tran Van P."/>
        </authorList>
    </citation>
    <scope>NUCLEOTIDE SEQUENCE</scope>
</reference>
<gene>
    <name evidence="16" type="ORF">TGEB3V08_LOCUS9655</name>
</gene>
<evidence type="ECO:0000256" key="2">
    <source>
        <dbReference type="ARBA" id="ARBA00004434"/>
    </source>
</evidence>
<dbReference type="PANTHER" id="PTHR12210">
    <property type="entry name" value="DULLARD PROTEIN PHOSPHATASE"/>
    <property type="match status" value="1"/>
</dbReference>
<dbReference type="InterPro" id="IPR023214">
    <property type="entry name" value="HAD_sf"/>
</dbReference>
<proteinExistence type="inferred from homology"/>
<dbReference type="PROSITE" id="PS50969">
    <property type="entry name" value="FCP1"/>
    <property type="match status" value="1"/>
</dbReference>
<evidence type="ECO:0000256" key="1">
    <source>
        <dbReference type="ARBA" id="ARBA00002959"/>
    </source>
</evidence>
<keyword evidence="5" id="KW-0812">Transmembrane</keyword>
<keyword evidence="9" id="KW-1133">Transmembrane helix</keyword>
<dbReference type="InterPro" id="IPR050365">
    <property type="entry name" value="TIM50"/>
</dbReference>
<dbReference type="InterPro" id="IPR036906">
    <property type="entry name" value="ATPase_V1_fsu_sf"/>
</dbReference>
<dbReference type="CDD" id="cd07521">
    <property type="entry name" value="HAD_FCP1-like"/>
    <property type="match status" value="1"/>
</dbReference>
<evidence type="ECO:0000259" key="15">
    <source>
        <dbReference type="PROSITE" id="PS50969"/>
    </source>
</evidence>
<evidence type="ECO:0000256" key="12">
    <source>
        <dbReference type="ARBA" id="ARBA00023136"/>
    </source>
</evidence>
<dbReference type="SMART" id="SM00577">
    <property type="entry name" value="CPDc"/>
    <property type="match status" value="1"/>
</dbReference>
<keyword evidence="11 14" id="KW-0496">Mitochondrion</keyword>
<evidence type="ECO:0000256" key="13">
    <source>
        <dbReference type="ARBA" id="ARBA00061911"/>
    </source>
</evidence>
<dbReference type="Pfam" id="PF03031">
    <property type="entry name" value="NIF"/>
    <property type="match status" value="1"/>
</dbReference>
<dbReference type="Gene3D" id="3.40.50.1000">
    <property type="entry name" value="HAD superfamily/HAD-like"/>
    <property type="match status" value="1"/>
</dbReference>
<evidence type="ECO:0000256" key="9">
    <source>
        <dbReference type="ARBA" id="ARBA00022989"/>
    </source>
</evidence>
<dbReference type="GO" id="GO:0005744">
    <property type="term" value="C:TIM23 mitochondrial import inner membrane translocase complex"/>
    <property type="evidence" value="ECO:0007669"/>
    <property type="project" value="UniProtKB-UniRule"/>
</dbReference>
<dbReference type="InterPro" id="IPR004274">
    <property type="entry name" value="FCP1_dom"/>
</dbReference>
<evidence type="ECO:0000256" key="11">
    <source>
        <dbReference type="ARBA" id="ARBA00023128"/>
    </source>
</evidence>
<keyword evidence="6" id="KW-0999">Mitochondrion inner membrane</keyword>
<dbReference type="SUPFAM" id="SSF56784">
    <property type="entry name" value="HAD-like"/>
    <property type="match status" value="1"/>
</dbReference>
<evidence type="ECO:0000256" key="6">
    <source>
        <dbReference type="ARBA" id="ARBA00022792"/>
    </source>
</evidence>
<comment type="similarity">
    <text evidence="3 14">Belongs to the TIM50 family.</text>
</comment>
<sequence>MALHSAIKGKLVSVIGDELANALVVLSQTTKDGEIEDTCVGFLLGGIGEINKNRHPNFMVIDKMSYSLLICGIECFKQVYRKQLVQRAVCLMDAGKGVQLKIDILNAIHFIVSVWQQVTVYNPELYSVTLLGATVSLVWFYRLGSPCKDNDGCDITDKFVDMSLPMQFYHRASSRLCCYINVSHDPKCKKLLPDPLSYPLTQPKYTLVIELRDVLIHPDWTFKGWRFKKRPGVDRFLKKVAAPMFEIVIFTSDDGSVAFPVLDQLDPKGFITYRLARDVACQLEGHCVKDLRYLNRDLSRVIVVDCNKDSVRLQPRNLLLLSPWKGNDNDQTLDNLANFLGEIASEQVEDVRDVLSFYNQYKEPLQELKNIIHFQRKSYQDKEQIKESEPLLGKWCPSFLQP</sequence>
<evidence type="ECO:0000256" key="10">
    <source>
        <dbReference type="ARBA" id="ARBA00023010"/>
    </source>
</evidence>
<accession>A0A7R9K683</accession>
<name>A0A7R9K683_TIMGE</name>
<dbReference type="GO" id="GO:0015031">
    <property type="term" value="P:protein transport"/>
    <property type="evidence" value="ECO:0007669"/>
    <property type="project" value="UniProtKB-KW"/>
</dbReference>
<comment type="subunit">
    <text evidence="13">Component of the TIM23 complex at least composed of Tim23, Tim17 (Tim17a1, Tim17a2 or Tim17b1) and a Tim50.</text>
</comment>
<comment type="function">
    <text evidence="1 14">Essential component of the TIM23 complex, a complex that mediates the translocation of transit peptide-containing proteins across the mitochondrial inner membrane.</text>
</comment>
<dbReference type="Gene3D" id="3.40.50.10580">
    <property type="entry name" value="ATPase, V1 complex, subunit F"/>
    <property type="match status" value="1"/>
</dbReference>
<evidence type="ECO:0000256" key="14">
    <source>
        <dbReference type="RuleBase" id="RU365079"/>
    </source>
</evidence>
<evidence type="ECO:0000256" key="5">
    <source>
        <dbReference type="ARBA" id="ARBA00022692"/>
    </source>
</evidence>
<protein>
    <recommendedName>
        <fullName evidence="14">Mitochondrial import inner membrane translocase subunit TIM50</fullName>
    </recommendedName>
</protein>
<keyword evidence="10 14" id="KW-0811">Translocation</keyword>
<keyword evidence="4 14" id="KW-0813">Transport</keyword>
<dbReference type="GO" id="GO:0034220">
    <property type="term" value="P:monoatomic ion transmembrane transport"/>
    <property type="evidence" value="ECO:0007669"/>
    <property type="project" value="InterPro"/>
</dbReference>
<evidence type="ECO:0000256" key="7">
    <source>
        <dbReference type="ARBA" id="ARBA00022927"/>
    </source>
</evidence>
<evidence type="ECO:0000313" key="16">
    <source>
        <dbReference type="EMBL" id="CAD7605882.1"/>
    </source>
</evidence>
<keyword evidence="7 14" id="KW-0653">Protein transport</keyword>
<comment type="subcellular location">
    <subcellularLocation>
        <location evidence="2 14">Mitochondrion inner membrane</location>
        <topology evidence="2 14">Single-pass membrane protein</topology>
    </subcellularLocation>
</comment>
<evidence type="ECO:0000256" key="4">
    <source>
        <dbReference type="ARBA" id="ARBA00022448"/>
    </source>
</evidence>
<evidence type="ECO:0000256" key="8">
    <source>
        <dbReference type="ARBA" id="ARBA00022946"/>
    </source>
</evidence>